<dbReference type="RefSeq" id="WP_188750677.1">
    <property type="nucleotide sequence ID" value="NZ_BMIJ01000007.1"/>
</dbReference>
<name>A0ABQ1KTI8_9GAMM</name>
<dbReference type="SUPFAM" id="SSF52833">
    <property type="entry name" value="Thioredoxin-like"/>
    <property type="match status" value="1"/>
</dbReference>
<organism evidence="2 3">
    <name type="scientific">Marinobacterium zhoushanense</name>
    <dbReference type="NCBI Taxonomy" id="1679163"/>
    <lineage>
        <taxon>Bacteria</taxon>
        <taxon>Pseudomonadati</taxon>
        <taxon>Pseudomonadota</taxon>
        <taxon>Gammaproteobacteria</taxon>
        <taxon>Oceanospirillales</taxon>
        <taxon>Oceanospirillaceae</taxon>
        <taxon>Marinobacterium</taxon>
    </lineage>
</organism>
<dbReference type="Pfam" id="PF01323">
    <property type="entry name" value="DSBA"/>
    <property type="match status" value="1"/>
</dbReference>
<dbReference type="CDD" id="cd03024">
    <property type="entry name" value="DsbA_FrnE"/>
    <property type="match status" value="1"/>
</dbReference>
<dbReference type="EMBL" id="BMIJ01000007">
    <property type="protein sequence ID" value="GGC05815.1"/>
    <property type="molecule type" value="Genomic_DNA"/>
</dbReference>
<keyword evidence="3" id="KW-1185">Reference proteome</keyword>
<evidence type="ECO:0000259" key="1">
    <source>
        <dbReference type="Pfam" id="PF01323"/>
    </source>
</evidence>
<dbReference type="InterPro" id="IPR001853">
    <property type="entry name" value="DSBA-like_thioredoxin_dom"/>
</dbReference>
<evidence type="ECO:0000313" key="2">
    <source>
        <dbReference type="EMBL" id="GGC05815.1"/>
    </source>
</evidence>
<dbReference type="InterPro" id="IPR036249">
    <property type="entry name" value="Thioredoxin-like_sf"/>
</dbReference>
<feature type="domain" description="DSBA-like thioredoxin" evidence="1">
    <location>
        <begin position="6"/>
        <end position="211"/>
    </location>
</feature>
<accession>A0ABQ1KTI8</accession>
<gene>
    <name evidence="2" type="ORF">GCM10011352_35010</name>
</gene>
<dbReference type="Gene3D" id="3.40.30.10">
    <property type="entry name" value="Glutaredoxin"/>
    <property type="match status" value="1"/>
</dbReference>
<dbReference type="PANTHER" id="PTHR13887">
    <property type="entry name" value="GLUTATHIONE S-TRANSFERASE KAPPA"/>
    <property type="match status" value="1"/>
</dbReference>
<proteinExistence type="predicted"/>
<dbReference type="PANTHER" id="PTHR13887:SF41">
    <property type="entry name" value="THIOREDOXIN SUPERFAMILY PROTEIN"/>
    <property type="match status" value="1"/>
</dbReference>
<reference evidence="3" key="1">
    <citation type="journal article" date="2019" name="Int. J. Syst. Evol. Microbiol.">
        <title>The Global Catalogue of Microorganisms (GCM) 10K type strain sequencing project: providing services to taxonomists for standard genome sequencing and annotation.</title>
        <authorList>
            <consortium name="The Broad Institute Genomics Platform"/>
            <consortium name="The Broad Institute Genome Sequencing Center for Infectious Disease"/>
            <person name="Wu L."/>
            <person name="Ma J."/>
        </authorList>
    </citation>
    <scope>NUCLEOTIDE SEQUENCE [LARGE SCALE GENOMIC DNA]</scope>
    <source>
        <strain evidence="3">CGMCC 1.15341</strain>
    </source>
</reference>
<evidence type="ECO:0000313" key="3">
    <source>
        <dbReference type="Proteomes" id="UP000629025"/>
    </source>
</evidence>
<protein>
    <submittedName>
        <fullName evidence="2">DSBA oxidoreductase</fullName>
    </submittedName>
</protein>
<dbReference type="Proteomes" id="UP000629025">
    <property type="component" value="Unassembled WGS sequence"/>
</dbReference>
<sequence length="219" mass="24739">MTRTLEIDFVSDVVCPWCAIGLHALRQALQQLEGEVSATIRFRPFELTPEMPAEGEFVIPYLCRKYGMSEEQVARNQAYITERGAELGFRFDFRTDSKKWNTFDAHRLLHWAAEQGADKQLGLKLALLEAYFSRNENPAERAVLCRLAEQVGLDADAAGEVYDSGRYTDEVLAEEQLWVRQGVSSVPTIVFNEQYVVSGGQPVETFVQVIQEVVSREVG</sequence>
<comment type="caution">
    <text evidence="2">The sequence shown here is derived from an EMBL/GenBank/DDBJ whole genome shotgun (WGS) entry which is preliminary data.</text>
</comment>